<sequence length="417" mass="47553">MPWMRFFFLLSLVAVVSGCQALQKVDRGLYQVAESVSERDRVTGRRALSMADRSAQIRQGNAYVERILANEKKHKRPVNAAVNRAQYLRLVRIFDRIHKVSHLKRERWQPVLIKRDSFNAFTTGGTYVVVHSKLMHDLKDDAEVAAVLAHEIAHTVANHVYERQTHAQVAVLAGSNSARRSGYQAAFTHESEREADRIGILYCALAGYDPLAASRIWQRKYATEGNARALFHHDHPVNAERYREARAVGEAVQPYYRQGKVNPKAAMLLDNNVLWRKNRYEAAAGKGGGVSALLTTALGAYVQHQEAKIEEHRQKQQAKFVKAIESGLRLRSSRQLNSQLLETRWQYEIRGPVLKNLVMGMYIKRNGKVERFVDHVKGYIRPGQVFTAHFQLPKDVRVDDLKRYGARFYLDDVAAAR</sequence>
<comment type="caution">
    <text evidence="8">The sequence shown here is derived from an EMBL/GenBank/DDBJ whole genome shotgun (WGS) entry which is preliminary data.</text>
</comment>
<dbReference type="EMBL" id="PDSG01000008">
    <property type="protein sequence ID" value="PIE20378.1"/>
    <property type="molecule type" value="Genomic_DNA"/>
</dbReference>
<dbReference type="PROSITE" id="PS51257">
    <property type="entry name" value="PROKAR_LIPOPROTEIN"/>
    <property type="match status" value="1"/>
</dbReference>
<dbReference type="InterPro" id="IPR001915">
    <property type="entry name" value="Peptidase_M48"/>
</dbReference>
<organism evidence="8 9">
    <name type="scientific">Neptuniibacter caesariensis</name>
    <dbReference type="NCBI Taxonomy" id="207954"/>
    <lineage>
        <taxon>Bacteria</taxon>
        <taxon>Pseudomonadati</taxon>
        <taxon>Pseudomonadota</taxon>
        <taxon>Gammaproteobacteria</taxon>
        <taxon>Oceanospirillales</taxon>
        <taxon>Oceanospirillaceae</taxon>
        <taxon>Neptuniibacter</taxon>
    </lineage>
</organism>
<keyword evidence="5 6" id="KW-0482">Metalloprotease</keyword>
<evidence type="ECO:0000256" key="1">
    <source>
        <dbReference type="ARBA" id="ARBA00022670"/>
    </source>
</evidence>
<accession>A0A2G6JAD7</accession>
<keyword evidence="1 6" id="KW-0645">Protease</keyword>
<gene>
    <name evidence="8" type="ORF">CSA61_02265</name>
</gene>
<comment type="cofactor">
    <cofactor evidence="6">
        <name>Zn(2+)</name>
        <dbReference type="ChEBI" id="CHEBI:29105"/>
    </cofactor>
    <text evidence="6">Binds 1 zinc ion per subunit.</text>
</comment>
<evidence type="ECO:0000256" key="5">
    <source>
        <dbReference type="ARBA" id="ARBA00023049"/>
    </source>
</evidence>
<evidence type="ECO:0000313" key="9">
    <source>
        <dbReference type="Proteomes" id="UP000242733"/>
    </source>
</evidence>
<dbReference type="Gene3D" id="3.30.2010.10">
    <property type="entry name" value="Metalloproteases ('zincins'), catalytic domain"/>
    <property type="match status" value="1"/>
</dbReference>
<evidence type="ECO:0000256" key="2">
    <source>
        <dbReference type="ARBA" id="ARBA00022723"/>
    </source>
</evidence>
<dbReference type="PANTHER" id="PTHR22726">
    <property type="entry name" value="METALLOENDOPEPTIDASE OMA1"/>
    <property type="match status" value="1"/>
</dbReference>
<dbReference type="Pfam" id="PF01435">
    <property type="entry name" value="Peptidase_M48"/>
    <property type="match status" value="1"/>
</dbReference>
<dbReference type="AlphaFoldDB" id="A0A2G6JAD7"/>
<feature type="domain" description="Peptidase M48" evidence="7">
    <location>
        <begin position="89"/>
        <end position="246"/>
    </location>
</feature>
<proteinExistence type="inferred from homology"/>
<dbReference type="GO" id="GO:0016020">
    <property type="term" value="C:membrane"/>
    <property type="evidence" value="ECO:0007669"/>
    <property type="project" value="TreeGrafter"/>
</dbReference>
<name>A0A2G6JAD7_NEPCE</name>
<comment type="similarity">
    <text evidence="6">Belongs to the peptidase M48 family.</text>
</comment>
<evidence type="ECO:0000256" key="4">
    <source>
        <dbReference type="ARBA" id="ARBA00022833"/>
    </source>
</evidence>
<keyword evidence="3 6" id="KW-0378">Hydrolase</keyword>
<dbReference type="Proteomes" id="UP000242733">
    <property type="component" value="Unassembled WGS sequence"/>
</dbReference>
<evidence type="ECO:0000256" key="6">
    <source>
        <dbReference type="RuleBase" id="RU003983"/>
    </source>
</evidence>
<evidence type="ECO:0000313" key="8">
    <source>
        <dbReference type="EMBL" id="PIE20378.1"/>
    </source>
</evidence>
<dbReference type="InterPro" id="IPR051156">
    <property type="entry name" value="Mito/Outer_Membr_Metalloprot"/>
</dbReference>
<evidence type="ECO:0000256" key="3">
    <source>
        <dbReference type="ARBA" id="ARBA00022801"/>
    </source>
</evidence>
<keyword evidence="4 6" id="KW-0862">Zinc</keyword>
<dbReference type="GO" id="GO:0046872">
    <property type="term" value="F:metal ion binding"/>
    <property type="evidence" value="ECO:0007669"/>
    <property type="project" value="UniProtKB-KW"/>
</dbReference>
<dbReference type="PANTHER" id="PTHR22726:SF1">
    <property type="entry name" value="METALLOENDOPEPTIDASE OMA1, MITOCHONDRIAL"/>
    <property type="match status" value="1"/>
</dbReference>
<keyword evidence="2" id="KW-0479">Metal-binding</keyword>
<reference evidence="8 9" key="1">
    <citation type="submission" date="2017-10" db="EMBL/GenBank/DDBJ databases">
        <title>Novel microbial diversity and functional potential in the marine mammal oral microbiome.</title>
        <authorList>
            <person name="Dudek N.K."/>
            <person name="Sun C.L."/>
            <person name="Burstein D."/>
            <person name="Kantor R.S."/>
            <person name="Aliaga Goltsman D.S."/>
            <person name="Bik E.M."/>
            <person name="Thomas B.C."/>
            <person name="Banfield J.F."/>
            <person name="Relman D.A."/>
        </authorList>
    </citation>
    <scope>NUCLEOTIDE SEQUENCE [LARGE SCALE GENOMIC DNA]</scope>
    <source>
        <strain evidence="8">DOLJORAL78_49_30</strain>
    </source>
</reference>
<dbReference type="CDD" id="cd07324">
    <property type="entry name" value="M48C_Oma1-like"/>
    <property type="match status" value="1"/>
</dbReference>
<evidence type="ECO:0000259" key="7">
    <source>
        <dbReference type="Pfam" id="PF01435"/>
    </source>
</evidence>
<protein>
    <submittedName>
        <fullName evidence="8">Peptidase M48</fullName>
    </submittedName>
</protein>
<dbReference type="GO" id="GO:0004222">
    <property type="term" value="F:metalloendopeptidase activity"/>
    <property type="evidence" value="ECO:0007669"/>
    <property type="project" value="InterPro"/>
</dbReference>
<dbReference type="GO" id="GO:0051603">
    <property type="term" value="P:proteolysis involved in protein catabolic process"/>
    <property type="evidence" value="ECO:0007669"/>
    <property type="project" value="TreeGrafter"/>
</dbReference>